<dbReference type="PANTHER" id="PTHR13034:SF2">
    <property type="entry name" value="DYNACTIN SUBUNIT 4"/>
    <property type="match status" value="1"/>
</dbReference>
<accession>A0ABX8I6Y9</accession>
<gene>
    <name evidence="14" type="ORF">CA3LBN_002743</name>
</gene>
<evidence type="ECO:0000313" key="14">
    <source>
        <dbReference type="EMBL" id="QWU88435.1"/>
    </source>
</evidence>
<comment type="subunit">
    <text evidence="13">Subunit of dynactin, a multiprotein complex part of a tripartite complex with dynein and a adapter, such as BICDL1, BICD2 or HOOK3. The dynactin complex is built around ACTR1A/ACTB filament and consists of an actin-related filament composed of a shoulder domain, a pointed end and a barbed end. Its length is defined by its flexible shoulder domain. The soulder is composed of 2 DCTN1 subunits, 4 DCTN2 and 2 DCTN3. The 4 DCNT2 (via N-terminus) bind the ACTR1A filament and act as molecular rulers to determine the length. The pointed end is important for binding dynein-dynactin cargo adapters. Consists of 4 subunits: ACTR10, DCNT4, DCTN5 and DCTN6. The barbed end is composed of a CAPZA1:CAPZB heterodimers, which binds ACTR1A/ACTB filament and dynactin and stabilizes dynactin. Interacts with ATP7B, but not ATP7A, in a copper-dependent manner. Interacts with ANK2; this interaction is required for localization at costameres. Interacts with N4BP2L1.</text>
</comment>
<evidence type="ECO:0000256" key="3">
    <source>
        <dbReference type="ARBA" id="ARBA00004657"/>
    </source>
</evidence>
<dbReference type="PANTHER" id="PTHR13034">
    <property type="entry name" value="DYNACTIN P62 SUBUNIT"/>
    <property type="match status" value="1"/>
</dbReference>
<evidence type="ECO:0000256" key="7">
    <source>
        <dbReference type="ARBA" id="ARBA00022843"/>
    </source>
</evidence>
<evidence type="ECO:0000256" key="6">
    <source>
        <dbReference type="ARBA" id="ARBA00022553"/>
    </source>
</evidence>
<comment type="subcellular location">
    <subcellularLocation>
        <location evidence="1">Cytoplasm</location>
        <location evidence="1">Cytoskeleton</location>
        <location evidence="1">Microtubule organizing center</location>
        <location evidence="1">Centrosome</location>
    </subcellularLocation>
    <subcellularLocation>
        <location evidence="2">Cytoplasm</location>
        <location evidence="2">Cytoskeleton</location>
        <location evidence="2">Stress fiber</location>
    </subcellularLocation>
    <subcellularLocation>
        <location evidence="3">Cytoplasm</location>
        <location evidence="3">Myofibril</location>
    </subcellularLocation>
</comment>
<evidence type="ECO:0000256" key="11">
    <source>
        <dbReference type="ARBA" id="ARBA00034776"/>
    </source>
</evidence>
<reference evidence="14 15" key="1">
    <citation type="submission" date="2021-06" db="EMBL/GenBank/DDBJ databases">
        <title>Candida outbreak in Lebanon.</title>
        <authorList>
            <person name="Finianos M."/>
        </authorList>
    </citation>
    <scope>NUCLEOTIDE SEQUENCE [LARGE SCALE GENOMIC DNA]</scope>
    <source>
        <strain evidence="14">CA3LBN</strain>
    </source>
</reference>
<evidence type="ECO:0000256" key="4">
    <source>
        <dbReference type="ARBA" id="ARBA00022490"/>
    </source>
</evidence>
<proteinExistence type="inferred from homology"/>
<evidence type="ECO:0000313" key="15">
    <source>
        <dbReference type="Proteomes" id="UP000825434"/>
    </source>
</evidence>
<evidence type="ECO:0000256" key="1">
    <source>
        <dbReference type="ARBA" id="ARBA00004300"/>
    </source>
</evidence>
<name>A0ABX8I6Y9_9ASCO</name>
<keyword evidence="9" id="KW-0175">Coiled coil</keyword>
<evidence type="ECO:0000256" key="5">
    <source>
        <dbReference type="ARBA" id="ARBA00022499"/>
    </source>
</evidence>
<evidence type="ECO:0000256" key="13">
    <source>
        <dbReference type="ARBA" id="ARBA00093507"/>
    </source>
</evidence>
<keyword evidence="15" id="KW-1185">Reference proteome</keyword>
<evidence type="ECO:0000256" key="9">
    <source>
        <dbReference type="ARBA" id="ARBA00023054"/>
    </source>
</evidence>
<sequence length="340" mass="37917">MSPVDVRSSDEVCDEGRGKRFFFNCVYCSFEYKTKVITRPSPLQQILKKELPDQHAKTVAKYSAMYQLNNQTKRIDKVSLSHIQRLAAMKIKEVATDNNHETTISQNGPLDIMGAVPEYRQQPKGTKLAYKHSISCGECRYELVSPVADAKSIKILAKHYAGDILPNLAATYITGKDDDQDDISCSLSIINNLSSSINVVVSIYGKVPASLNEEDINVSLPVSSVSIRGKRDKIDTIDTIPTAFLGSKTKAAQAQQVLRRRPTDPVEYGANWASIPFTISLKEGAALPELQRIPFHVEVETKLPEAWKSFSARRGLRFKYWAIAELRHSDALNQKTGNDN</sequence>
<organism evidence="14 15">
    <name type="scientific">Candidozyma haemuli</name>
    <dbReference type="NCBI Taxonomy" id="45357"/>
    <lineage>
        <taxon>Eukaryota</taxon>
        <taxon>Fungi</taxon>
        <taxon>Dikarya</taxon>
        <taxon>Ascomycota</taxon>
        <taxon>Saccharomycotina</taxon>
        <taxon>Pichiomycetes</taxon>
        <taxon>Metschnikowiaceae</taxon>
        <taxon>Candidozyma</taxon>
    </lineage>
</organism>
<dbReference type="EMBL" id="CP076663">
    <property type="protein sequence ID" value="QWU88435.1"/>
    <property type="molecule type" value="Genomic_DNA"/>
</dbReference>
<evidence type="ECO:0000256" key="12">
    <source>
        <dbReference type="ARBA" id="ARBA00034864"/>
    </source>
</evidence>
<dbReference type="Proteomes" id="UP000825434">
    <property type="component" value="Chromosome 3"/>
</dbReference>
<keyword evidence="4" id="KW-0963">Cytoplasm</keyword>
<dbReference type="InterPro" id="IPR008603">
    <property type="entry name" value="DCTN4"/>
</dbReference>
<comment type="similarity">
    <text evidence="11">Belongs to the dynactin subunit 4 family.</text>
</comment>
<keyword evidence="8" id="KW-0007">Acetylation</keyword>
<keyword evidence="6" id="KW-0597">Phosphoprotein</keyword>
<evidence type="ECO:0000256" key="10">
    <source>
        <dbReference type="ARBA" id="ARBA00023212"/>
    </source>
</evidence>
<keyword evidence="10" id="KW-0206">Cytoskeleton</keyword>
<keyword evidence="7" id="KW-0832">Ubl conjugation</keyword>
<evidence type="ECO:0000256" key="8">
    <source>
        <dbReference type="ARBA" id="ARBA00022990"/>
    </source>
</evidence>
<keyword evidence="5" id="KW-1017">Isopeptide bond</keyword>
<evidence type="ECO:0000256" key="2">
    <source>
        <dbReference type="ARBA" id="ARBA00004529"/>
    </source>
</evidence>
<protein>
    <recommendedName>
        <fullName evidence="12">Dynactin subunit 4</fullName>
    </recommendedName>
</protein>